<evidence type="ECO:0000259" key="6">
    <source>
        <dbReference type="Pfam" id="PF00155"/>
    </source>
</evidence>
<comment type="similarity">
    <text evidence="5">Belongs to the class-II pyridoxal-phosphate-dependent aminotransferase family. MalY/PatB cystathionine beta-lyase subfamily.</text>
</comment>
<dbReference type="Gene3D" id="3.40.640.10">
    <property type="entry name" value="Type I PLP-dependent aspartate aminotransferase-like (Major domain)"/>
    <property type="match status" value="1"/>
</dbReference>
<dbReference type="InterPro" id="IPR015421">
    <property type="entry name" value="PyrdxlP-dep_Trfase_major"/>
</dbReference>
<dbReference type="InterPro" id="IPR015424">
    <property type="entry name" value="PyrdxlP-dep_Trfase"/>
</dbReference>
<dbReference type="InterPro" id="IPR015422">
    <property type="entry name" value="PyrdxlP-dep_Trfase_small"/>
</dbReference>
<dbReference type="PANTHER" id="PTHR43525">
    <property type="entry name" value="PROTEIN MALY"/>
    <property type="match status" value="1"/>
</dbReference>
<dbReference type="NCBIfam" id="TIGR04350">
    <property type="entry name" value="C_S_lyase_PatB"/>
    <property type="match status" value="1"/>
</dbReference>
<dbReference type="AlphaFoldDB" id="A0A5M4AXH4"/>
<dbReference type="OrthoDB" id="9802872at2"/>
<keyword evidence="7" id="KW-0808">Transferase</keyword>
<dbReference type="Gene3D" id="3.90.1150.10">
    <property type="entry name" value="Aspartate Aminotransferase, domain 1"/>
    <property type="match status" value="1"/>
</dbReference>
<dbReference type="CDD" id="cd00609">
    <property type="entry name" value="AAT_like"/>
    <property type="match status" value="1"/>
</dbReference>
<dbReference type="SUPFAM" id="SSF53383">
    <property type="entry name" value="PLP-dependent transferases"/>
    <property type="match status" value="1"/>
</dbReference>
<evidence type="ECO:0000313" key="8">
    <source>
        <dbReference type="Proteomes" id="UP000391834"/>
    </source>
</evidence>
<feature type="domain" description="Aminotransferase class I/classII large" evidence="6">
    <location>
        <begin position="43"/>
        <end position="383"/>
    </location>
</feature>
<keyword evidence="4" id="KW-0456">Lyase</keyword>
<evidence type="ECO:0000256" key="3">
    <source>
        <dbReference type="ARBA" id="ARBA00022898"/>
    </source>
</evidence>
<comment type="cofactor">
    <cofactor evidence="1">
        <name>pyridoxal 5'-phosphate</name>
        <dbReference type="ChEBI" id="CHEBI:597326"/>
    </cofactor>
</comment>
<evidence type="ECO:0000256" key="2">
    <source>
        <dbReference type="ARBA" id="ARBA00012224"/>
    </source>
</evidence>
<dbReference type="EMBL" id="BLAX01000001">
    <property type="protein sequence ID" value="GET32609.1"/>
    <property type="molecule type" value="Genomic_DNA"/>
</dbReference>
<dbReference type="Proteomes" id="UP000391834">
    <property type="component" value="Unassembled WGS sequence"/>
</dbReference>
<dbReference type="GO" id="GO:0008483">
    <property type="term" value="F:transaminase activity"/>
    <property type="evidence" value="ECO:0007669"/>
    <property type="project" value="UniProtKB-KW"/>
</dbReference>
<dbReference type="GO" id="GO:0047804">
    <property type="term" value="F:cysteine-S-conjugate beta-lyase activity"/>
    <property type="evidence" value="ECO:0007669"/>
    <property type="project" value="UniProtKB-EC"/>
</dbReference>
<protein>
    <recommendedName>
        <fullName evidence="2">cysteine-S-conjugate beta-lyase</fullName>
        <ecNumber evidence="2">4.4.1.13</ecNumber>
    </recommendedName>
</protein>
<gene>
    <name evidence="7" type="ORF">PbJCM13498_14720</name>
</gene>
<organism evidence="7 8">
    <name type="scientific">Prolixibacter bellariivorans</name>
    <dbReference type="NCBI Taxonomy" id="314319"/>
    <lineage>
        <taxon>Bacteria</taxon>
        <taxon>Pseudomonadati</taxon>
        <taxon>Bacteroidota</taxon>
        <taxon>Bacteroidia</taxon>
        <taxon>Marinilabiliales</taxon>
        <taxon>Prolixibacteraceae</taxon>
        <taxon>Prolixibacter</taxon>
    </lineage>
</organism>
<dbReference type="GO" id="GO:0030170">
    <property type="term" value="F:pyridoxal phosphate binding"/>
    <property type="evidence" value="ECO:0007669"/>
    <property type="project" value="InterPro"/>
</dbReference>
<dbReference type="PANTHER" id="PTHR43525:SF1">
    <property type="entry name" value="PROTEIN MALY"/>
    <property type="match status" value="1"/>
</dbReference>
<evidence type="ECO:0000256" key="5">
    <source>
        <dbReference type="ARBA" id="ARBA00037974"/>
    </source>
</evidence>
<dbReference type="InterPro" id="IPR027619">
    <property type="entry name" value="C-S_lyase_PatB-like"/>
</dbReference>
<dbReference type="InterPro" id="IPR004839">
    <property type="entry name" value="Aminotransferase_I/II_large"/>
</dbReference>
<evidence type="ECO:0000256" key="4">
    <source>
        <dbReference type="ARBA" id="ARBA00023239"/>
    </source>
</evidence>
<evidence type="ECO:0000256" key="1">
    <source>
        <dbReference type="ARBA" id="ARBA00001933"/>
    </source>
</evidence>
<accession>A0A5M4AXH4</accession>
<comment type="caution">
    <text evidence="7">The sequence shown here is derived from an EMBL/GenBank/DDBJ whole genome shotgun (WGS) entry which is preliminary data.</text>
</comment>
<proteinExistence type="inferred from homology"/>
<name>A0A5M4AXH4_9BACT</name>
<sequence>MPYNFDEVIDRKGTNCIKYDRLEQFCGNPDALPMWVADTDFRVPDFIMDAIRERADHEVLAYSFRPESYHQSIIDWMKKRHDWDIKREWISFSPGVVPAVTMLIMALTNEDDKVIVQPPVYFPFFTCVKGSGRELVENPLKLENGRYYFDFEDLKAKIDDKTKMLLLSSPHNPGGMVWTKEELTELGRICKEKGVIIVSDEIHSDLVYPGHKHVPLPSISEELAEITVVCMAPNKTFNIAGLSSAFLVIPQKKMRVRYERLLNVLHVHGGNIFGTVATEAAYTHGEEWLDELLEYLQGNLKYLNEFMADRLPKIKVMQPESTFLVWLDFRDYGLSEKEMKDVLVNKAGVAMNVGSTFGSGGEGYFRMNIGCPRSTLQEGLERIEKALRVL</sequence>
<reference evidence="7 8" key="1">
    <citation type="submission" date="2019-10" db="EMBL/GenBank/DDBJ databases">
        <title>Prolixibacter strains distinguished by the presence of nitrate reductase genes were adept at nitrate-dependent anaerobic corrosion of metallic iron and carbon steel.</title>
        <authorList>
            <person name="Iino T."/>
            <person name="Shono N."/>
            <person name="Ito K."/>
            <person name="Nakamura R."/>
            <person name="Sueoka K."/>
            <person name="Harayama S."/>
            <person name="Ohkuma M."/>
        </authorList>
    </citation>
    <scope>NUCLEOTIDE SEQUENCE [LARGE SCALE GENOMIC DNA]</scope>
    <source>
        <strain evidence="7 8">JCM 13498</strain>
    </source>
</reference>
<dbReference type="Pfam" id="PF00155">
    <property type="entry name" value="Aminotran_1_2"/>
    <property type="match status" value="1"/>
</dbReference>
<dbReference type="EC" id="4.4.1.13" evidence="2"/>
<evidence type="ECO:0000313" key="7">
    <source>
        <dbReference type="EMBL" id="GET32609.1"/>
    </source>
</evidence>
<dbReference type="InterPro" id="IPR051798">
    <property type="entry name" value="Class-II_PLP-Dep_Aminotrans"/>
</dbReference>
<keyword evidence="3" id="KW-0663">Pyridoxal phosphate</keyword>
<dbReference type="RefSeq" id="WP_027585907.1">
    <property type="nucleotide sequence ID" value="NZ_BLAX01000001.1"/>
</dbReference>
<keyword evidence="8" id="KW-1185">Reference proteome</keyword>
<keyword evidence="7" id="KW-0032">Aminotransferase</keyword>